<gene>
    <name evidence="2" type="ORF">HGR_16700</name>
</gene>
<dbReference type="STRING" id="887062.HGR_16700"/>
<dbReference type="InterPro" id="IPR009875">
    <property type="entry name" value="PilZ_domain"/>
</dbReference>
<accession>F3KXZ5</accession>
<comment type="caution">
    <text evidence="2">The sequence shown here is derived from an EMBL/GenBank/DDBJ whole genome shotgun (WGS) entry which is preliminary data.</text>
</comment>
<proteinExistence type="predicted"/>
<dbReference type="AlphaFoldDB" id="F3KXZ5"/>
<dbReference type="SUPFAM" id="SSF141371">
    <property type="entry name" value="PilZ domain-like"/>
    <property type="match status" value="1"/>
</dbReference>
<protein>
    <recommendedName>
        <fullName evidence="1">PilZ domain-containing protein</fullName>
    </recommendedName>
</protein>
<evidence type="ECO:0000313" key="2">
    <source>
        <dbReference type="EMBL" id="EGI75420.1"/>
    </source>
</evidence>
<evidence type="ECO:0000313" key="3">
    <source>
        <dbReference type="Proteomes" id="UP000016368"/>
    </source>
</evidence>
<organism evidence="2 3">
    <name type="scientific">Hylemonella gracilis ATCC 19624</name>
    <dbReference type="NCBI Taxonomy" id="887062"/>
    <lineage>
        <taxon>Bacteria</taxon>
        <taxon>Pseudomonadati</taxon>
        <taxon>Pseudomonadota</taxon>
        <taxon>Betaproteobacteria</taxon>
        <taxon>Burkholderiales</taxon>
        <taxon>Comamonadaceae</taxon>
        <taxon>Hylemonella</taxon>
    </lineage>
</organism>
<dbReference type="Pfam" id="PF07238">
    <property type="entry name" value="PilZ"/>
    <property type="match status" value="1"/>
</dbReference>
<keyword evidence="3" id="KW-1185">Reference proteome</keyword>
<dbReference type="Proteomes" id="UP000016368">
    <property type="component" value="Unassembled WGS sequence"/>
</dbReference>
<name>F3KXZ5_9BURK</name>
<dbReference type="eggNOG" id="ENOG5032YUI">
    <property type="taxonomic scope" value="Bacteria"/>
</dbReference>
<dbReference type="GO" id="GO:0035438">
    <property type="term" value="F:cyclic-di-GMP binding"/>
    <property type="evidence" value="ECO:0007669"/>
    <property type="project" value="InterPro"/>
</dbReference>
<feature type="domain" description="PilZ" evidence="1">
    <location>
        <begin position="37"/>
        <end position="145"/>
    </location>
</feature>
<sequence length="168" mass="18110">MLRVLKKIFSAPFTPSLGKTDLIELKPMALTQQLAYRRFLRSVFQAPARLTLSSGVLDVQVVDISLKGALTELRAGAGTTLPTQGGRGRLRLALSATDYIAMDVAVARVQQAGPAADGFGTVWQVGLQCAHIDLDSVTHLRQLIERNMQDPALLGRELAVLIGYSPDA</sequence>
<evidence type="ECO:0000259" key="1">
    <source>
        <dbReference type="Pfam" id="PF07238"/>
    </source>
</evidence>
<dbReference type="Gene3D" id="2.40.10.220">
    <property type="entry name" value="predicted glycosyltransferase like domains"/>
    <property type="match status" value="1"/>
</dbReference>
<dbReference type="EMBL" id="AEGR01000109">
    <property type="protein sequence ID" value="EGI75420.1"/>
    <property type="molecule type" value="Genomic_DNA"/>
</dbReference>
<reference evidence="2 3" key="1">
    <citation type="journal article" date="2011" name="EMBO J.">
        <title>Structural diversity of bacterial flagellar motors.</title>
        <authorList>
            <person name="Chen S."/>
            <person name="Beeby M."/>
            <person name="Murphy G.E."/>
            <person name="Leadbetter J.R."/>
            <person name="Hendrixson D.R."/>
            <person name="Briegel A."/>
            <person name="Li Z."/>
            <person name="Shi J."/>
            <person name="Tocheva E.I."/>
            <person name="Muller A."/>
            <person name="Dobro M.J."/>
            <person name="Jensen G.J."/>
        </authorList>
    </citation>
    <scope>NUCLEOTIDE SEQUENCE [LARGE SCALE GENOMIC DNA]</scope>
    <source>
        <strain evidence="2 3">ATCC 19624</strain>
    </source>
</reference>